<dbReference type="AlphaFoldDB" id="J1ASP3"/>
<evidence type="ECO:0000313" key="2">
    <source>
        <dbReference type="Proteomes" id="UP000005095"/>
    </source>
</evidence>
<dbReference type="STRING" id="28892.Metli_2142"/>
<keyword evidence="2" id="KW-1185">Reference proteome</keyword>
<accession>J1ASP3</accession>
<name>J1ASP3_9EURY</name>
<gene>
    <name evidence="1" type="ORF">Metli_2142</name>
</gene>
<sequence length="76" mass="8504">MPATGNAIFLQGNHIIMDENLIAKAFAESGITTEIRCEEAFAISEKYGIPKMDIARYCNRHDPKIKIRGCQLGCFK</sequence>
<proteinExistence type="predicted"/>
<dbReference type="EMBL" id="CM001555">
    <property type="protein sequence ID" value="EJG08083.1"/>
    <property type="molecule type" value="Genomic_DNA"/>
</dbReference>
<protein>
    <submittedName>
        <fullName evidence="1">Uncharacterized protein</fullName>
    </submittedName>
</protein>
<organism evidence="1 2">
    <name type="scientific">Methanofollis liminatans DSM 4140</name>
    <dbReference type="NCBI Taxonomy" id="28892"/>
    <lineage>
        <taxon>Archaea</taxon>
        <taxon>Methanobacteriati</taxon>
        <taxon>Methanobacteriota</taxon>
        <taxon>Stenosarchaea group</taxon>
        <taxon>Methanomicrobia</taxon>
        <taxon>Methanomicrobiales</taxon>
        <taxon>Methanomicrobiaceae</taxon>
        <taxon>Methanofollis</taxon>
    </lineage>
</organism>
<dbReference type="Proteomes" id="UP000005095">
    <property type="component" value="Chromosome"/>
</dbReference>
<dbReference type="HOGENOM" id="CLU_198707_0_0_2"/>
<evidence type="ECO:0000313" key="1">
    <source>
        <dbReference type="EMBL" id="EJG08083.1"/>
    </source>
</evidence>
<reference evidence="1 2" key="1">
    <citation type="submission" date="2011-08" db="EMBL/GenBank/DDBJ databases">
        <title>The complete genome of Methanofollis liminatans DSM 4140.</title>
        <authorList>
            <consortium name="US DOE Joint Genome Institute (JGI-PGF)"/>
            <person name="Lucas S."/>
            <person name="Han J."/>
            <person name="Lapidus A."/>
            <person name="Bruce D."/>
            <person name="Goodwin L."/>
            <person name="Pitluck S."/>
            <person name="Peters L."/>
            <person name="Kyrpides N."/>
            <person name="Mavromatis K."/>
            <person name="Ivanova N."/>
            <person name="Mikhailova N."/>
            <person name="Lu M."/>
            <person name="Detter J.C."/>
            <person name="Tapia R."/>
            <person name="Han C."/>
            <person name="Land M."/>
            <person name="Hauser L."/>
            <person name="Markowitz V."/>
            <person name="Cheng J.-F."/>
            <person name="Hugenholtz P."/>
            <person name="Woyke T."/>
            <person name="Wu D."/>
            <person name="Spring S."/>
            <person name="Schuler E."/>
            <person name="Brambilla E."/>
            <person name="Klenk H.-P."/>
            <person name="Eisen J.A."/>
        </authorList>
    </citation>
    <scope>NUCLEOTIDE SEQUENCE [LARGE SCALE GENOMIC DNA]</scope>
    <source>
        <strain evidence="1 2">DSM 4140</strain>
    </source>
</reference>